<evidence type="ECO:0000256" key="6">
    <source>
        <dbReference type="ARBA" id="ARBA00022989"/>
    </source>
</evidence>
<dbReference type="Proteomes" id="UP000278398">
    <property type="component" value="Unassembled WGS sequence"/>
</dbReference>
<keyword evidence="6 9" id="KW-1133">Transmembrane helix</keyword>
<feature type="transmembrane region" description="Helical" evidence="9">
    <location>
        <begin position="20"/>
        <end position="41"/>
    </location>
</feature>
<feature type="domain" description="Tripartite ATP-independent periplasmic transporters DctQ component" evidence="10">
    <location>
        <begin position="35"/>
        <end position="166"/>
    </location>
</feature>
<evidence type="ECO:0000256" key="4">
    <source>
        <dbReference type="ARBA" id="ARBA00022519"/>
    </source>
</evidence>
<keyword evidence="3" id="KW-1003">Cell membrane</keyword>
<feature type="transmembrane region" description="Helical" evidence="9">
    <location>
        <begin position="139"/>
        <end position="159"/>
    </location>
</feature>
<dbReference type="OrthoDB" id="7866592at2"/>
<keyword evidence="2 9" id="KW-0813">Transport</keyword>
<reference evidence="11 12" key="1">
    <citation type="submission" date="2018-12" db="EMBL/GenBank/DDBJ databases">
        <title>Mesorhizobium carbonis sp. nov., isolated from coal mine water.</title>
        <authorList>
            <person name="Xin W."/>
            <person name="Xu Z."/>
            <person name="Xiang F."/>
            <person name="Zhang J."/>
            <person name="Xi L."/>
            <person name="Liu J."/>
        </authorList>
    </citation>
    <scope>NUCLEOTIDE SEQUENCE [LARGE SCALE GENOMIC DNA]</scope>
    <source>
        <strain evidence="11 12">B2.3</strain>
    </source>
</reference>
<dbReference type="InterPro" id="IPR007387">
    <property type="entry name" value="TRAP_DctQ"/>
</dbReference>
<evidence type="ECO:0000256" key="2">
    <source>
        <dbReference type="ARBA" id="ARBA00022448"/>
    </source>
</evidence>
<evidence type="ECO:0000256" key="8">
    <source>
        <dbReference type="ARBA" id="ARBA00038436"/>
    </source>
</evidence>
<dbReference type="GO" id="GO:0005886">
    <property type="term" value="C:plasma membrane"/>
    <property type="evidence" value="ECO:0007669"/>
    <property type="project" value="UniProtKB-SubCell"/>
</dbReference>
<dbReference type="Pfam" id="PF04290">
    <property type="entry name" value="DctQ"/>
    <property type="match status" value="1"/>
</dbReference>
<feature type="transmembrane region" description="Helical" evidence="9">
    <location>
        <begin position="61"/>
        <end position="78"/>
    </location>
</feature>
<gene>
    <name evidence="11" type="ORF">EJC49_17715</name>
</gene>
<dbReference type="InterPro" id="IPR055348">
    <property type="entry name" value="DctQ"/>
</dbReference>
<dbReference type="EMBL" id="RWKW01000069">
    <property type="protein sequence ID" value="RST85016.1"/>
    <property type="molecule type" value="Genomic_DNA"/>
</dbReference>
<keyword evidence="12" id="KW-1185">Reference proteome</keyword>
<evidence type="ECO:0000256" key="1">
    <source>
        <dbReference type="ARBA" id="ARBA00004429"/>
    </source>
</evidence>
<evidence type="ECO:0000256" key="3">
    <source>
        <dbReference type="ARBA" id="ARBA00022475"/>
    </source>
</evidence>
<comment type="function">
    <text evidence="9">Part of the tripartite ATP-independent periplasmic (TRAP) transport system.</text>
</comment>
<name>A0A429YU87_9HYPH</name>
<comment type="similarity">
    <text evidence="8 9">Belongs to the TRAP transporter small permease family.</text>
</comment>
<keyword evidence="5 9" id="KW-0812">Transmembrane</keyword>
<comment type="subunit">
    <text evidence="9">The complex comprises the extracytoplasmic solute receptor protein and the two transmembrane proteins.</text>
</comment>
<dbReference type="PANTHER" id="PTHR35011">
    <property type="entry name" value="2,3-DIKETO-L-GULONATE TRAP TRANSPORTER SMALL PERMEASE PROTEIN YIAM"/>
    <property type="match status" value="1"/>
</dbReference>
<comment type="caution">
    <text evidence="11">The sequence shown here is derived from an EMBL/GenBank/DDBJ whole genome shotgun (WGS) entry which is preliminary data.</text>
</comment>
<comment type="subcellular location">
    <subcellularLocation>
        <location evidence="1 9">Cell inner membrane</location>
        <topology evidence="1 9">Multi-pass membrane protein</topology>
    </subcellularLocation>
</comment>
<keyword evidence="7 9" id="KW-0472">Membrane</keyword>
<evidence type="ECO:0000256" key="5">
    <source>
        <dbReference type="ARBA" id="ARBA00022692"/>
    </source>
</evidence>
<accession>A0A429YU87</accession>
<protein>
    <recommendedName>
        <fullName evidence="9">TRAP transporter small permease protein</fullName>
    </recommendedName>
</protein>
<dbReference type="GO" id="GO:0022857">
    <property type="term" value="F:transmembrane transporter activity"/>
    <property type="evidence" value="ECO:0007669"/>
    <property type="project" value="UniProtKB-UniRule"/>
</dbReference>
<evidence type="ECO:0000313" key="12">
    <source>
        <dbReference type="Proteomes" id="UP000278398"/>
    </source>
</evidence>
<feature type="transmembrane region" description="Helical" evidence="9">
    <location>
        <begin position="99"/>
        <end position="119"/>
    </location>
</feature>
<keyword evidence="4 9" id="KW-0997">Cell inner membrane</keyword>
<dbReference type="PANTHER" id="PTHR35011:SF2">
    <property type="entry name" value="2,3-DIKETO-L-GULONATE TRAP TRANSPORTER SMALL PERMEASE PROTEIN YIAM"/>
    <property type="match status" value="1"/>
</dbReference>
<proteinExistence type="inferred from homology"/>
<evidence type="ECO:0000259" key="10">
    <source>
        <dbReference type="Pfam" id="PF04290"/>
    </source>
</evidence>
<dbReference type="AlphaFoldDB" id="A0A429YU87"/>
<organism evidence="11 12">
    <name type="scientific">Aquibium carbonis</name>
    <dbReference type="NCBI Taxonomy" id="2495581"/>
    <lineage>
        <taxon>Bacteria</taxon>
        <taxon>Pseudomonadati</taxon>
        <taxon>Pseudomonadota</taxon>
        <taxon>Alphaproteobacteria</taxon>
        <taxon>Hyphomicrobiales</taxon>
        <taxon>Phyllobacteriaceae</taxon>
        <taxon>Aquibium</taxon>
    </lineage>
</organism>
<dbReference type="GO" id="GO:0015740">
    <property type="term" value="P:C4-dicarboxylate transport"/>
    <property type="evidence" value="ECO:0007669"/>
    <property type="project" value="TreeGrafter"/>
</dbReference>
<evidence type="ECO:0000313" key="11">
    <source>
        <dbReference type="EMBL" id="RST85016.1"/>
    </source>
</evidence>
<evidence type="ECO:0000256" key="7">
    <source>
        <dbReference type="ARBA" id="ARBA00023136"/>
    </source>
</evidence>
<evidence type="ECO:0000256" key="9">
    <source>
        <dbReference type="RuleBase" id="RU369079"/>
    </source>
</evidence>
<sequence>MSGGRSGGSTRGWEVAMSLVTRVVDLISGFLLALIALTTFGEATLRYLFAIQIPDAYTLSGYAQAIAIFWGVCSATYAGRHITVDILWEYLGRNGRRMLDLVATLFSALFLGAMTWMLFAKVQRAHGSFEITSVLHWPIWPFIAAAAAGIATAFLLAVLRLVEIARNRTGEIHD</sequence>